<keyword evidence="4" id="KW-0658">Purine biosynthesis</keyword>
<keyword evidence="3" id="KW-0547">Nucleotide-binding</keyword>
<evidence type="ECO:0000256" key="4">
    <source>
        <dbReference type="ARBA" id="ARBA00022755"/>
    </source>
</evidence>
<keyword evidence="2" id="KW-0436">Ligase</keyword>
<organism evidence="6">
    <name type="scientific">marine metagenome</name>
    <dbReference type="NCBI Taxonomy" id="408172"/>
    <lineage>
        <taxon>unclassified sequences</taxon>
        <taxon>metagenomes</taxon>
        <taxon>ecological metagenomes</taxon>
    </lineage>
</organism>
<evidence type="ECO:0000256" key="1">
    <source>
        <dbReference type="ARBA" id="ARBA00022490"/>
    </source>
</evidence>
<dbReference type="GO" id="GO:0005524">
    <property type="term" value="F:ATP binding"/>
    <property type="evidence" value="ECO:0007669"/>
    <property type="project" value="UniProtKB-KW"/>
</dbReference>
<protein>
    <recommendedName>
        <fullName evidence="7">Phosphoribosylformylglycinamidine synthase, purS protein</fullName>
    </recommendedName>
</protein>
<keyword evidence="1" id="KW-0963">Cytoplasm</keyword>
<dbReference type="PANTHER" id="PTHR34696:SF1">
    <property type="entry name" value="PHOSPHORIBOSYLFORMYLGLYCINAMIDINE SYNTHASE SUBUNIT PURS"/>
    <property type="match status" value="1"/>
</dbReference>
<gene>
    <name evidence="6" type="ORF">METZ01_LOCUS155565</name>
</gene>
<dbReference type="HAMAP" id="MF_01926">
    <property type="entry name" value="PurS"/>
    <property type="match status" value="1"/>
</dbReference>
<dbReference type="AlphaFoldDB" id="A0A382AN48"/>
<dbReference type="Pfam" id="PF02700">
    <property type="entry name" value="PurS"/>
    <property type="match status" value="1"/>
</dbReference>
<evidence type="ECO:0000256" key="3">
    <source>
        <dbReference type="ARBA" id="ARBA00022741"/>
    </source>
</evidence>
<dbReference type="NCBIfam" id="NF004630">
    <property type="entry name" value="PRK05974.1"/>
    <property type="match status" value="1"/>
</dbReference>
<keyword evidence="5" id="KW-0067">ATP-binding</keyword>
<evidence type="ECO:0008006" key="7">
    <source>
        <dbReference type="Google" id="ProtNLM"/>
    </source>
</evidence>
<dbReference type="InterPro" id="IPR036604">
    <property type="entry name" value="PurS-like_sf"/>
</dbReference>
<proteinExistence type="inferred from homology"/>
<evidence type="ECO:0000313" key="6">
    <source>
        <dbReference type="EMBL" id="SVB02711.1"/>
    </source>
</evidence>
<evidence type="ECO:0000256" key="5">
    <source>
        <dbReference type="ARBA" id="ARBA00022840"/>
    </source>
</evidence>
<name>A0A382AN48_9ZZZZ</name>
<dbReference type="NCBIfam" id="TIGR00302">
    <property type="entry name" value="phosphoribosylformylglycinamidine synthase subunit PurS"/>
    <property type="match status" value="1"/>
</dbReference>
<dbReference type="Gene3D" id="3.30.1280.10">
    <property type="entry name" value="Phosphoribosylformylglycinamidine synthase subunit PurS"/>
    <property type="match status" value="1"/>
</dbReference>
<dbReference type="EMBL" id="UINC01026018">
    <property type="protein sequence ID" value="SVB02711.1"/>
    <property type="molecule type" value="Genomic_DNA"/>
</dbReference>
<dbReference type="PANTHER" id="PTHR34696">
    <property type="entry name" value="PHOSPHORIBOSYLFORMYLGLYCINAMIDINE SYNTHASE SUBUNIT PURS"/>
    <property type="match status" value="1"/>
</dbReference>
<sequence>MATEIEIRVGLKSGMADPEGANVQKALGLLGFENIDAVKSAKCYRVVVDGNPEDALAQAEKMCQRLLANPVVHEYSISVTD</sequence>
<dbReference type="SUPFAM" id="SSF82697">
    <property type="entry name" value="PurS-like"/>
    <property type="match status" value="1"/>
</dbReference>
<dbReference type="GO" id="GO:0016874">
    <property type="term" value="F:ligase activity"/>
    <property type="evidence" value="ECO:0007669"/>
    <property type="project" value="UniProtKB-KW"/>
</dbReference>
<evidence type="ECO:0000256" key="2">
    <source>
        <dbReference type="ARBA" id="ARBA00022598"/>
    </source>
</evidence>
<dbReference type="GO" id="GO:0006164">
    <property type="term" value="P:purine nucleotide biosynthetic process"/>
    <property type="evidence" value="ECO:0007669"/>
    <property type="project" value="UniProtKB-KW"/>
</dbReference>
<accession>A0A382AN48</accession>
<reference evidence="6" key="1">
    <citation type="submission" date="2018-05" db="EMBL/GenBank/DDBJ databases">
        <authorList>
            <person name="Lanie J.A."/>
            <person name="Ng W.-L."/>
            <person name="Kazmierczak K.M."/>
            <person name="Andrzejewski T.M."/>
            <person name="Davidsen T.M."/>
            <person name="Wayne K.J."/>
            <person name="Tettelin H."/>
            <person name="Glass J.I."/>
            <person name="Rusch D."/>
            <person name="Podicherti R."/>
            <person name="Tsui H.-C.T."/>
            <person name="Winkler M.E."/>
        </authorList>
    </citation>
    <scope>NUCLEOTIDE SEQUENCE</scope>
</reference>
<dbReference type="InterPro" id="IPR003850">
    <property type="entry name" value="PurS"/>
</dbReference>